<dbReference type="Pfam" id="PF13618">
    <property type="entry name" value="Gluconate_2-dh3"/>
    <property type="match status" value="1"/>
</dbReference>
<reference evidence="2" key="1">
    <citation type="submission" date="2022-05" db="EMBL/GenBank/DDBJ databases">
        <title>Sphingomonas sp. strain MG17 Genome sequencing and assembly.</title>
        <authorList>
            <person name="Kim I."/>
        </authorList>
    </citation>
    <scope>NUCLEOTIDE SEQUENCE</scope>
    <source>
        <strain evidence="2">MG17</strain>
    </source>
</reference>
<keyword evidence="1" id="KW-1133">Transmembrane helix</keyword>
<dbReference type="Proteomes" id="UP001139451">
    <property type="component" value="Unassembled WGS sequence"/>
</dbReference>
<protein>
    <submittedName>
        <fullName evidence="2">Gluconate 2-dehydrogenase subunit 3 family protein</fullName>
    </submittedName>
</protein>
<keyword evidence="1" id="KW-0472">Membrane</keyword>
<comment type="caution">
    <text evidence="2">The sequence shown here is derived from an EMBL/GenBank/DDBJ whole genome shotgun (WGS) entry which is preliminary data.</text>
</comment>
<dbReference type="AlphaFoldDB" id="A0A9X2HSD0"/>
<accession>A0A9X2HSD0</accession>
<dbReference type="InterPro" id="IPR027056">
    <property type="entry name" value="Gluconate_2DH_su3"/>
</dbReference>
<gene>
    <name evidence="2" type="ORF">M9978_11265</name>
</gene>
<proteinExistence type="predicted"/>
<dbReference type="InterPro" id="IPR006311">
    <property type="entry name" value="TAT_signal"/>
</dbReference>
<keyword evidence="3" id="KW-1185">Reference proteome</keyword>
<organism evidence="2 3">
    <name type="scientific">Sphingomonas tagetis</name>
    <dbReference type="NCBI Taxonomy" id="2949092"/>
    <lineage>
        <taxon>Bacteria</taxon>
        <taxon>Pseudomonadati</taxon>
        <taxon>Pseudomonadota</taxon>
        <taxon>Alphaproteobacteria</taxon>
        <taxon>Sphingomonadales</taxon>
        <taxon>Sphingomonadaceae</taxon>
        <taxon>Sphingomonas</taxon>
    </lineage>
</organism>
<dbReference type="PROSITE" id="PS51318">
    <property type="entry name" value="TAT"/>
    <property type="match status" value="1"/>
</dbReference>
<keyword evidence="1" id="KW-0812">Transmembrane</keyword>
<name>A0A9X2HSD0_9SPHN</name>
<evidence type="ECO:0000313" key="2">
    <source>
        <dbReference type="EMBL" id="MCP3731010.1"/>
    </source>
</evidence>
<feature type="transmembrane region" description="Helical" evidence="1">
    <location>
        <begin position="16"/>
        <end position="34"/>
    </location>
</feature>
<sequence>MSETVNLDTPKLDRRAVLVWAGALATALGAGYYFDLGITGAKPAKAAGYGRDPNLLQPSVPWPRVLTAAQLASVKVIADYIFPREGKTPSASDVGVHQLIDEWVSAPYPEFEADRELITAGLHHLDLFARLTGHARDFATANAGVQREVLTKVGDVASALPTAPFWKRLRRLILGGYYTTEAGFADIGYIGNVALKSFPAPTPEIVAAVERAAQQLGLNDRIGSRA</sequence>
<dbReference type="RefSeq" id="WP_254293179.1">
    <property type="nucleotide sequence ID" value="NZ_JAMLDX010000007.1"/>
</dbReference>
<evidence type="ECO:0000256" key="1">
    <source>
        <dbReference type="SAM" id="Phobius"/>
    </source>
</evidence>
<evidence type="ECO:0000313" key="3">
    <source>
        <dbReference type="Proteomes" id="UP001139451"/>
    </source>
</evidence>
<dbReference type="EMBL" id="JAMLDX010000007">
    <property type="protein sequence ID" value="MCP3731010.1"/>
    <property type="molecule type" value="Genomic_DNA"/>
</dbReference>